<dbReference type="Pfam" id="PF00170">
    <property type="entry name" value="bZIP_1"/>
    <property type="match status" value="1"/>
</dbReference>
<gene>
    <name evidence="2" type="ORF">HK100_006296</name>
</gene>
<comment type="caution">
    <text evidence="2">The sequence shown here is derived from an EMBL/GenBank/DDBJ whole genome shotgun (WGS) entry which is preliminary data.</text>
</comment>
<organism evidence="2 3">
    <name type="scientific">Physocladia obscura</name>
    <dbReference type="NCBI Taxonomy" id="109957"/>
    <lineage>
        <taxon>Eukaryota</taxon>
        <taxon>Fungi</taxon>
        <taxon>Fungi incertae sedis</taxon>
        <taxon>Chytridiomycota</taxon>
        <taxon>Chytridiomycota incertae sedis</taxon>
        <taxon>Chytridiomycetes</taxon>
        <taxon>Chytridiales</taxon>
        <taxon>Chytriomycetaceae</taxon>
        <taxon>Physocladia</taxon>
    </lineage>
</organism>
<dbReference type="InterPro" id="IPR004827">
    <property type="entry name" value="bZIP"/>
</dbReference>
<sequence length="308" mass="35577">MELQLATSKCGMLNGDSLFQRILELNFSASALRARKQSYLFQLEEKVAKLTSENVALRLRIQLMTQSQTTSNTESLAEQAFCPSLECANQIQLFQQRILHLEERFHRNSPEIAMDDFGDNNLTAKFSAEQLYGRIDVQSFKAKAFLIPPLKNAKNVDRIFGLFVKVSKARNIEIARSLLLKIMREHGRIQQKCGIIDRMNFIDVLAEFNTKHHAHVIHWCKMCIEHSFVPKQTPIIEKDLPPSILKFRTSVRKISGFSQSLTIIDELCHFLNAGDEYTIEDIFQVNYLLHSTLNQCKNIEERTRFWLA</sequence>
<feature type="domain" description="BZIP" evidence="1">
    <location>
        <begin position="28"/>
        <end position="64"/>
    </location>
</feature>
<dbReference type="Gene3D" id="1.20.5.170">
    <property type="match status" value="1"/>
</dbReference>
<dbReference type="InterPro" id="IPR046347">
    <property type="entry name" value="bZIP_sf"/>
</dbReference>
<keyword evidence="3" id="KW-1185">Reference proteome</keyword>
<evidence type="ECO:0000259" key="1">
    <source>
        <dbReference type="Pfam" id="PF00170"/>
    </source>
</evidence>
<dbReference type="EMBL" id="JADGJH010002921">
    <property type="protein sequence ID" value="KAJ3094058.1"/>
    <property type="molecule type" value="Genomic_DNA"/>
</dbReference>
<reference evidence="2" key="1">
    <citation type="submission" date="2020-05" db="EMBL/GenBank/DDBJ databases">
        <title>Phylogenomic resolution of chytrid fungi.</title>
        <authorList>
            <person name="Stajich J.E."/>
            <person name="Amses K."/>
            <person name="Simmons R."/>
            <person name="Seto K."/>
            <person name="Myers J."/>
            <person name="Bonds A."/>
            <person name="Quandt C.A."/>
            <person name="Barry K."/>
            <person name="Liu P."/>
            <person name="Grigoriev I."/>
            <person name="Longcore J.E."/>
            <person name="James T.Y."/>
        </authorList>
    </citation>
    <scope>NUCLEOTIDE SEQUENCE</scope>
    <source>
        <strain evidence="2">JEL0513</strain>
    </source>
</reference>
<dbReference type="GO" id="GO:0003700">
    <property type="term" value="F:DNA-binding transcription factor activity"/>
    <property type="evidence" value="ECO:0007669"/>
    <property type="project" value="InterPro"/>
</dbReference>
<evidence type="ECO:0000313" key="3">
    <source>
        <dbReference type="Proteomes" id="UP001211907"/>
    </source>
</evidence>
<dbReference type="SUPFAM" id="SSF57959">
    <property type="entry name" value="Leucine zipper domain"/>
    <property type="match status" value="1"/>
</dbReference>
<feature type="non-terminal residue" evidence="2">
    <location>
        <position position="308"/>
    </location>
</feature>
<evidence type="ECO:0000313" key="2">
    <source>
        <dbReference type="EMBL" id="KAJ3094058.1"/>
    </source>
</evidence>
<name>A0AAD5SQQ2_9FUNG</name>
<dbReference type="AlphaFoldDB" id="A0AAD5SQQ2"/>
<protein>
    <recommendedName>
        <fullName evidence="1">BZIP domain-containing protein</fullName>
    </recommendedName>
</protein>
<proteinExistence type="predicted"/>
<dbReference type="Proteomes" id="UP001211907">
    <property type="component" value="Unassembled WGS sequence"/>
</dbReference>
<accession>A0AAD5SQQ2</accession>